<dbReference type="GO" id="GO:0016020">
    <property type="term" value="C:membrane"/>
    <property type="evidence" value="ECO:0007669"/>
    <property type="project" value="UniProtKB-SubCell"/>
</dbReference>
<evidence type="ECO:0000259" key="6">
    <source>
        <dbReference type="Pfam" id="PF04884"/>
    </source>
</evidence>
<dbReference type="EMBL" id="ML991866">
    <property type="protein sequence ID" value="KAF2229366.1"/>
    <property type="molecule type" value="Genomic_DNA"/>
</dbReference>
<evidence type="ECO:0000313" key="8">
    <source>
        <dbReference type="EMBL" id="KAF2229366.1"/>
    </source>
</evidence>
<evidence type="ECO:0000256" key="3">
    <source>
        <dbReference type="ARBA" id="ARBA00022692"/>
    </source>
</evidence>
<accession>A0A6A6GU88</accession>
<evidence type="ECO:0000259" key="7">
    <source>
        <dbReference type="Pfam" id="PF24160"/>
    </source>
</evidence>
<feature type="domain" description="Root UVB sensitive protein C-terminal" evidence="7">
    <location>
        <begin position="395"/>
        <end position="499"/>
    </location>
</feature>
<dbReference type="InterPro" id="IPR006968">
    <property type="entry name" value="RUS_fam"/>
</dbReference>
<keyword evidence="3" id="KW-0812">Transmembrane</keyword>
<dbReference type="Proteomes" id="UP000800092">
    <property type="component" value="Unassembled WGS sequence"/>
</dbReference>
<comment type="subcellular location">
    <subcellularLocation>
        <location evidence="1">Membrane</location>
    </subcellularLocation>
</comment>
<dbReference type="InterPro" id="IPR055412">
    <property type="entry name" value="UVB_sens_C"/>
</dbReference>
<feature type="domain" description="Protein root UVB sensitive/RUS" evidence="6">
    <location>
        <begin position="208"/>
        <end position="318"/>
    </location>
</feature>
<sequence length="511" mass="55231">MSRKKSITGITEICEVDEAGRLTATYVQVPSSGVAPDGGKEKRDARIDVVLSKAATKSWLQTYVLDVFLPAGYPHSVTDDYLKYQIYDSLQAFSSSIAGLLSSRAVLEGVGVGDPTTTPTTALLLSTTTDAVSRLCTILLAHRLGTALAPECKRYRLMADLLNDAGMVLDLLSPAVPMAFSWGMGSGTGGGGEGGGAGWMGIAWGGRWMVLCAASCLRAGCGVLAGGAKASLSAKFARGADVGELNAKDASQETVISLLGMLTGTLVVRVITSPLATWIALLSLLAIHLTTNYLAVRAVTMTSLNRQRANILFSHLLVTGKVLDPGEVAEREKVFEEDGVLRWHDGRKLGSARIGVKLGTLLEKMGTRDRKTGCMKITNGGDDLLKEQEWQCCMRDNYSLWWDRRESTAYVTLGERCEPWQQLRAWMQALVLAAMAKGIAIEDKVQGKSQIAETQTVMGDGLSLEALMKRAQQRTEMSWQLYVIEMKRKGWDLDTAVLETRPGTRLSLSKG</sequence>
<evidence type="ECO:0000256" key="4">
    <source>
        <dbReference type="ARBA" id="ARBA00022989"/>
    </source>
</evidence>
<gene>
    <name evidence="8" type="ORF">EV356DRAFT_493962</name>
</gene>
<organism evidence="8 9">
    <name type="scientific">Viridothelium virens</name>
    <name type="common">Speckled blister lichen</name>
    <name type="synonym">Trypethelium virens</name>
    <dbReference type="NCBI Taxonomy" id="1048519"/>
    <lineage>
        <taxon>Eukaryota</taxon>
        <taxon>Fungi</taxon>
        <taxon>Dikarya</taxon>
        <taxon>Ascomycota</taxon>
        <taxon>Pezizomycotina</taxon>
        <taxon>Dothideomycetes</taxon>
        <taxon>Dothideomycetes incertae sedis</taxon>
        <taxon>Trypetheliales</taxon>
        <taxon>Trypetheliaceae</taxon>
        <taxon>Viridothelium</taxon>
    </lineage>
</organism>
<dbReference type="PANTHER" id="PTHR12770">
    <property type="entry name" value="RUS1 FAMILY PROTEIN C16ORF58"/>
    <property type="match status" value="1"/>
</dbReference>
<evidence type="ECO:0000256" key="2">
    <source>
        <dbReference type="ARBA" id="ARBA00007558"/>
    </source>
</evidence>
<name>A0A6A6GU88_VIRVR</name>
<comment type="similarity">
    <text evidence="2">Belongs to the RUS1 family.</text>
</comment>
<dbReference type="InterPro" id="IPR054549">
    <property type="entry name" value="UVB_sens_RUS_dom"/>
</dbReference>
<dbReference type="Pfam" id="PF24160">
    <property type="entry name" value="UVB_sens_C"/>
    <property type="match status" value="1"/>
</dbReference>
<protein>
    <submittedName>
        <fullName evidence="8">DUF647-domain-containing protein</fullName>
    </submittedName>
</protein>
<proteinExistence type="inferred from homology"/>
<dbReference type="OrthoDB" id="364779at2759"/>
<dbReference type="AlphaFoldDB" id="A0A6A6GU88"/>
<keyword evidence="9" id="KW-1185">Reference proteome</keyword>
<feature type="domain" description="Protein root UVB sensitive/RUS" evidence="6">
    <location>
        <begin position="57"/>
        <end position="180"/>
    </location>
</feature>
<keyword evidence="4" id="KW-1133">Transmembrane helix</keyword>
<evidence type="ECO:0000256" key="1">
    <source>
        <dbReference type="ARBA" id="ARBA00004370"/>
    </source>
</evidence>
<reference evidence="8" key="1">
    <citation type="journal article" date="2020" name="Stud. Mycol.">
        <title>101 Dothideomycetes genomes: a test case for predicting lifestyles and emergence of pathogens.</title>
        <authorList>
            <person name="Haridas S."/>
            <person name="Albert R."/>
            <person name="Binder M."/>
            <person name="Bloem J."/>
            <person name="Labutti K."/>
            <person name="Salamov A."/>
            <person name="Andreopoulos B."/>
            <person name="Baker S."/>
            <person name="Barry K."/>
            <person name="Bills G."/>
            <person name="Bluhm B."/>
            <person name="Cannon C."/>
            <person name="Castanera R."/>
            <person name="Culley D."/>
            <person name="Daum C."/>
            <person name="Ezra D."/>
            <person name="Gonzalez J."/>
            <person name="Henrissat B."/>
            <person name="Kuo A."/>
            <person name="Liang C."/>
            <person name="Lipzen A."/>
            <person name="Lutzoni F."/>
            <person name="Magnuson J."/>
            <person name="Mondo S."/>
            <person name="Nolan M."/>
            <person name="Ohm R."/>
            <person name="Pangilinan J."/>
            <person name="Park H.-J."/>
            <person name="Ramirez L."/>
            <person name="Alfaro M."/>
            <person name="Sun H."/>
            <person name="Tritt A."/>
            <person name="Yoshinaga Y."/>
            <person name="Zwiers L.-H."/>
            <person name="Turgeon B."/>
            <person name="Goodwin S."/>
            <person name="Spatafora J."/>
            <person name="Crous P."/>
            <person name="Grigoriev I."/>
        </authorList>
    </citation>
    <scope>NUCLEOTIDE SEQUENCE</scope>
    <source>
        <strain evidence="8">Tuck. ex Michener</strain>
    </source>
</reference>
<keyword evidence="5" id="KW-0472">Membrane</keyword>
<evidence type="ECO:0000313" key="9">
    <source>
        <dbReference type="Proteomes" id="UP000800092"/>
    </source>
</evidence>
<dbReference type="PANTHER" id="PTHR12770:SF31">
    <property type="entry name" value="RUS FAMILY MEMBER 1"/>
    <property type="match status" value="1"/>
</dbReference>
<evidence type="ECO:0000256" key="5">
    <source>
        <dbReference type="ARBA" id="ARBA00023136"/>
    </source>
</evidence>
<dbReference type="Pfam" id="PF04884">
    <property type="entry name" value="UVB_sens_prot"/>
    <property type="match status" value="2"/>
</dbReference>